<keyword evidence="3" id="KW-0378">Hydrolase</keyword>
<dbReference type="AlphaFoldDB" id="A0A4Y7T7A5"/>
<evidence type="ECO:0000256" key="2">
    <source>
        <dbReference type="ARBA" id="ARBA00022692"/>
    </source>
</evidence>
<comment type="caution">
    <text evidence="11">The sequence shown here is derived from an EMBL/GenBank/DDBJ whole genome shotgun (WGS) entry which is preliminary data.</text>
</comment>
<comment type="similarity">
    <text evidence="7">Belongs to the type 2 lipid phosphate phosphatase family.</text>
</comment>
<protein>
    <recommendedName>
        <fullName evidence="10">Phosphatidic acid phosphatase type 2/haloperoxidase domain-containing protein</fullName>
    </recommendedName>
</protein>
<keyword evidence="2 9" id="KW-0812">Transmembrane</keyword>
<feature type="region of interest" description="Disordered" evidence="8">
    <location>
        <begin position="451"/>
        <end position="487"/>
    </location>
</feature>
<proteinExistence type="inferred from homology"/>
<dbReference type="InterPro" id="IPR036938">
    <property type="entry name" value="PAP2/HPO_sf"/>
</dbReference>
<evidence type="ECO:0000256" key="9">
    <source>
        <dbReference type="SAM" id="Phobius"/>
    </source>
</evidence>
<dbReference type="GO" id="GO:0005789">
    <property type="term" value="C:endoplasmic reticulum membrane"/>
    <property type="evidence" value="ECO:0007669"/>
    <property type="project" value="UniProtKB-SubCell"/>
</dbReference>
<evidence type="ECO:0000256" key="3">
    <source>
        <dbReference type="ARBA" id="ARBA00022801"/>
    </source>
</evidence>
<sequence length="532" mass="58181">MTVQDEPRRGRRPPAFTIPDSPASSRASSPAPDLKLDEKYEGNGYDSAPGQHSSDVYDVTLPKWRAAIRRKIVERVQVESKVVAKIQDMVRRPWLDVYFVYTSLAGSHTFFMIMLPITSRALVIVLAAGVYLSSVLKDLFCAPRPFAPPVVRLTIGTFHLEYGFPSTHATNSVSIALFFFTIAYQVAYTPDPSIPALISPAAFNTITGLLIFYTFSIVFGRIYTGMHSFTDCVMGTILGAGIWWGHTSFPGLPLALSASNPLAVSLSTLGLGQFVGADQWVLHLGAGLGTGAIVDNWCRSAGWDVPLILIPICLLAVNQHPQPVDDCPCFEDAIAFGSVVLGAQLGLWSRFKFGTHLPVPSIMPGSGWARVLVIFVWRIVAKSTLHLVLPPTFRLLSKAFRLPNRRFYTPATEYKNVPSEFHVGEDGTIELHAIPSVIDLPSSAGVIEETGGIGSGTSGRSHQTGEKGEKVNGKAAHNEEEDRHYEKDEVKHYDADVLTKVTVYAGIAYLACEGLPWLFHWLGWGVNSSVRI</sequence>
<feature type="domain" description="Phosphatidic acid phosphatase type 2/haloperoxidase" evidence="10">
    <location>
        <begin position="119"/>
        <end position="247"/>
    </location>
</feature>
<dbReference type="Pfam" id="PF01569">
    <property type="entry name" value="PAP2"/>
    <property type="match status" value="1"/>
</dbReference>
<evidence type="ECO:0000256" key="1">
    <source>
        <dbReference type="ARBA" id="ARBA00004477"/>
    </source>
</evidence>
<dbReference type="CDD" id="cd03388">
    <property type="entry name" value="PAP2_SPPase1"/>
    <property type="match status" value="1"/>
</dbReference>
<evidence type="ECO:0000313" key="12">
    <source>
        <dbReference type="Proteomes" id="UP000298030"/>
    </source>
</evidence>
<dbReference type="Gene3D" id="1.20.144.10">
    <property type="entry name" value="Phosphatidic acid phosphatase type 2/haloperoxidase"/>
    <property type="match status" value="1"/>
</dbReference>
<keyword evidence="5 9" id="KW-1133">Transmembrane helix</keyword>
<dbReference type="InterPro" id="IPR000326">
    <property type="entry name" value="PAP2/HPO"/>
</dbReference>
<evidence type="ECO:0000259" key="10">
    <source>
        <dbReference type="SMART" id="SM00014"/>
    </source>
</evidence>
<gene>
    <name evidence="11" type="ORF">FA13DRAFT_1755388</name>
</gene>
<keyword evidence="12" id="KW-1185">Reference proteome</keyword>
<keyword evidence="4" id="KW-0256">Endoplasmic reticulum</keyword>
<dbReference type="STRING" id="71717.A0A4Y7T7A5"/>
<feature type="transmembrane region" description="Helical" evidence="9">
    <location>
        <begin position="95"/>
        <end position="115"/>
    </location>
</feature>
<dbReference type="Proteomes" id="UP000298030">
    <property type="component" value="Unassembled WGS sequence"/>
</dbReference>
<dbReference type="SUPFAM" id="SSF48317">
    <property type="entry name" value="Acid phosphatase/Vanadium-dependent haloperoxidase"/>
    <property type="match status" value="1"/>
</dbReference>
<dbReference type="PANTHER" id="PTHR14969">
    <property type="entry name" value="SPHINGOSINE-1-PHOSPHATE PHOSPHOHYDROLASE"/>
    <property type="match status" value="1"/>
</dbReference>
<reference evidence="11 12" key="1">
    <citation type="journal article" date="2019" name="Nat. Ecol. Evol.">
        <title>Megaphylogeny resolves global patterns of mushroom evolution.</title>
        <authorList>
            <person name="Varga T."/>
            <person name="Krizsan K."/>
            <person name="Foldi C."/>
            <person name="Dima B."/>
            <person name="Sanchez-Garcia M."/>
            <person name="Sanchez-Ramirez S."/>
            <person name="Szollosi G.J."/>
            <person name="Szarkandi J.G."/>
            <person name="Papp V."/>
            <person name="Albert L."/>
            <person name="Andreopoulos W."/>
            <person name="Angelini C."/>
            <person name="Antonin V."/>
            <person name="Barry K.W."/>
            <person name="Bougher N.L."/>
            <person name="Buchanan P."/>
            <person name="Buyck B."/>
            <person name="Bense V."/>
            <person name="Catcheside P."/>
            <person name="Chovatia M."/>
            <person name="Cooper J."/>
            <person name="Damon W."/>
            <person name="Desjardin D."/>
            <person name="Finy P."/>
            <person name="Geml J."/>
            <person name="Haridas S."/>
            <person name="Hughes K."/>
            <person name="Justo A."/>
            <person name="Karasinski D."/>
            <person name="Kautmanova I."/>
            <person name="Kiss B."/>
            <person name="Kocsube S."/>
            <person name="Kotiranta H."/>
            <person name="LaButti K.M."/>
            <person name="Lechner B.E."/>
            <person name="Liimatainen K."/>
            <person name="Lipzen A."/>
            <person name="Lukacs Z."/>
            <person name="Mihaltcheva S."/>
            <person name="Morgado L.N."/>
            <person name="Niskanen T."/>
            <person name="Noordeloos M.E."/>
            <person name="Ohm R.A."/>
            <person name="Ortiz-Santana B."/>
            <person name="Ovrebo C."/>
            <person name="Racz N."/>
            <person name="Riley R."/>
            <person name="Savchenko A."/>
            <person name="Shiryaev A."/>
            <person name="Soop K."/>
            <person name="Spirin V."/>
            <person name="Szebenyi C."/>
            <person name="Tomsovsky M."/>
            <person name="Tulloss R.E."/>
            <person name="Uehling J."/>
            <person name="Grigoriev I.V."/>
            <person name="Vagvolgyi C."/>
            <person name="Papp T."/>
            <person name="Martin F.M."/>
            <person name="Miettinen O."/>
            <person name="Hibbett D.S."/>
            <person name="Nagy L.G."/>
        </authorList>
    </citation>
    <scope>NUCLEOTIDE SEQUENCE [LARGE SCALE GENOMIC DNA]</scope>
    <source>
        <strain evidence="11 12">FP101781</strain>
    </source>
</reference>
<evidence type="ECO:0000313" key="11">
    <source>
        <dbReference type="EMBL" id="TEB29871.1"/>
    </source>
</evidence>
<dbReference type="GO" id="GO:0042392">
    <property type="term" value="F:sphingosine-1-phosphate phosphatase activity"/>
    <property type="evidence" value="ECO:0007669"/>
    <property type="project" value="TreeGrafter"/>
</dbReference>
<organism evidence="11 12">
    <name type="scientific">Coprinellus micaceus</name>
    <name type="common">Glistening ink-cap mushroom</name>
    <name type="synonym">Coprinus micaceus</name>
    <dbReference type="NCBI Taxonomy" id="71717"/>
    <lineage>
        <taxon>Eukaryota</taxon>
        <taxon>Fungi</taxon>
        <taxon>Dikarya</taxon>
        <taxon>Basidiomycota</taxon>
        <taxon>Agaricomycotina</taxon>
        <taxon>Agaricomycetes</taxon>
        <taxon>Agaricomycetidae</taxon>
        <taxon>Agaricales</taxon>
        <taxon>Agaricineae</taxon>
        <taxon>Psathyrellaceae</taxon>
        <taxon>Coprinellus</taxon>
    </lineage>
</organism>
<comment type="subcellular location">
    <subcellularLocation>
        <location evidence="1">Endoplasmic reticulum membrane</location>
        <topology evidence="1">Multi-pass membrane protein</topology>
    </subcellularLocation>
</comment>
<feature type="region of interest" description="Disordered" evidence="8">
    <location>
        <begin position="1"/>
        <end position="51"/>
    </location>
</feature>
<evidence type="ECO:0000256" key="5">
    <source>
        <dbReference type="ARBA" id="ARBA00022989"/>
    </source>
</evidence>
<feature type="transmembrane region" description="Helical" evidence="9">
    <location>
        <begin position="162"/>
        <end position="184"/>
    </location>
</feature>
<name>A0A4Y7T7A5_COPMI</name>
<feature type="transmembrane region" description="Helical" evidence="9">
    <location>
        <begin position="121"/>
        <end position="141"/>
    </location>
</feature>
<dbReference type="PANTHER" id="PTHR14969:SF28">
    <property type="entry name" value="DIHYDROSPHINGOSINE 1-PHOSPHATE PHOSPHATASE LCB3-RELATED"/>
    <property type="match status" value="1"/>
</dbReference>
<dbReference type="OrthoDB" id="301434at2759"/>
<dbReference type="SMART" id="SM00014">
    <property type="entry name" value="acidPPc"/>
    <property type="match status" value="1"/>
</dbReference>
<feature type="transmembrane region" description="Helical" evidence="9">
    <location>
        <begin position="196"/>
        <end position="219"/>
    </location>
</feature>
<feature type="compositionally biased region" description="Basic and acidic residues" evidence="8">
    <location>
        <begin position="463"/>
        <end position="487"/>
    </location>
</feature>
<evidence type="ECO:0000256" key="4">
    <source>
        <dbReference type="ARBA" id="ARBA00022824"/>
    </source>
</evidence>
<accession>A0A4Y7T7A5</accession>
<keyword evidence="6 9" id="KW-0472">Membrane</keyword>
<feature type="compositionally biased region" description="Low complexity" evidence="8">
    <location>
        <begin position="21"/>
        <end position="32"/>
    </location>
</feature>
<evidence type="ECO:0000256" key="6">
    <source>
        <dbReference type="ARBA" id="ARBA00023136"/>
    </source>
</evidence>
<dbReference type="EMBL" id="QPFP01000025">
    <property type="protein sequence ID" value="TEB29871.1"/>
    <property type="molecule type" value="Genomic_DNA"/>
</dbReference>
<evidence type="ECO:0000256" key="8">
    <source>
        <dbReference type="SAM" id="MobiDB-lite"/>
    </source>
</evidence>
<evidence type="ECO:0000256" key="7">
    <source>
        <dbReference type="ARBA" id="ARBA00038324"/>
    </source>
</evidence>